<gene>
    <name evidence="2" type="ORF">DPMN_017788</name>
</gene>
<organism evidence="2 3">
    <name type="scientific">Dreissena polymorpha</name>
    <name type="common">Zebra mussel</name>
    <name type="synonym">Mytilus polymorpha</name>
    <dbReference type="NCBI Taxonomy" id="45954"/>
    <lineage>
        <taxon>Eukaryota</taxon>
        <taxon>Metazoa</taxon>
        <taxon>Spiralia</taxon>
        <taxon>Lophotrochozoa</taxon>
        <taxon>Mollusca</taxon>
        <taxon>Bivalvia</taxon>
        <taxon>Autobranchia</taxon>
        <taxon>Heteroconchia</taxon>
        <taxon>Euheterodonta</taxon>
        <taxon>Imparidentia</taxon>
        <taxon>Neoheterodontei</taxon>
        <taxon>Myida</taxon>
        <taxon>Dreissenoidea</taxon>
        <taxon>Dreissenidae</taxon>
        <taxon>Dreissena</taxon>
    </lineage>
</organism>
<evidence type="ECO:0000313" key="2">
    <source>
        <dbReference type="EMBL" id="KAH3893639.1"/>
    </source>
</evidence>
<reference evidence="2" key="2">
    <citation type="submission" date="2020-11" db="EMBL/GenBank/DDBJ databases">
        <authorList>
            <person name="McCartney M.A."/>
            <person name="Auch B."/>
            <person name="Kono T."/>
            <person name="Mallez S."/>
            <person name="Becker A."/>
            <person name="Gohl D.M."/>
            <person name="Silverstein K.A.T."/>
            <person name="Koren S."/>
            <person name="Bechman K.B."/>
            <person name="Herman A."/>
            <person name="Abrahante J.E."/>
            <person name="Garbe J."/>
        </authorList>
    </citation>
    <scope>NUCLEOTIDE SEQUENCE</scope>
    <source>
        <strain evidence="2">Duluth1</strain>
        <tissue evidence="2">Whole animal</tissue>
    </source>
</reference>
<accession>A0A9D4S5S4</accession>
<proteinExistence type="predicted"/>
<feature type="region of interest" description="Disordered" evidence="1">
    <location>
        <begin position="31"/>
        <end position="57"/>
    </location>
</feature>
<dbReference type="AlphaFoldDB" id="A0A9D4S5S4"/>
<dbReference type="EMBL" id="JAIWYP010000001">
    <property type="protein sequence ID" value="KAH3893639.1"/>
    <property type="molecule type" value="Genomic_DNA"/>
</dbReference>
<comment type="caution">
    <text evidence="2">The sequence shown here is derived from an EMBL/GenBank/DDBJ whole genome shotgun (WGS) entry which is preliminary data.</text>
</comment>
<keyword evidence="3" id="KW-1185">Reference proteome</keyword>
<evidence type="ECO:0000256" key="1">
    <source>
        <dbReference type="SAM" id="MobiDB-lite"/>
    </source>
</evidence>
<reference evidence="2" key="1">
    <citation type="journal article" date="2019" name="bioRxiv">
        <title>The Genome of the Zebra Mussel, Dreissena polymorpha: A Resource for Invasive Species Research.</title>
        <authorList>
            <person name="McCartney M.A."/>
            <person name="Auch B."/>
            <person name="Kono T."/>
            <person name="Mallez S."/>
            <person name="Zhang Y."/>
            <person name="Obille A."/>
            <person name="Becker A."/>
            <person name="Abrahante J.E."/>
            <person name="Garbe J."/>
            <person name="Badalamenti J.P."/>
            <person name="Herman A."/>
            <person name="Mangelson H."/>
            <person name="Liachko I."/>
            <person name="Sullivan S."/>
            <person name="Sone E.D."/>
            <person name="Koren S."/>
            <person name="Silverstein K.A.T."/>
            <person name="Beckman K.B."/>
            <person name="Gohl D.M."/>
        </authorList>
    </citation>
    <scope>NUCLEOTIDE SEQUENCE</scope>
    <source>
        <strain evidence="2">Duluth1</strain>
        <tissue evidence="2">Whole animal</tissue>
    </source>
</reference>
<name>A0A9D4S5S4_DREPO</name>
<evidence type="ECO:0000313" key="3">
    <source>
        <dbReference type="Proteomes" id="UP000828390"/>
    </source>
</evidence>
<dbReference type="Proteomes" id="UP000828390">
    <property type="component" value="Unassembled WGS sequence"/>
</dbReference>
<sequence length="57" mass="6207">MQFDKEGETIKKQQTQAASILDRAQSWEMVGFPKCSPDNTTPRHGDLVGKGQVSGDG</sequence>
<protein>
    <submittedName>
        <fullName evidence="2">Uncharacterized protein</fullName>
    </submittedName>
</protein>